<dbReference type="OrthoDB" id="429143at2759"/>
<dbReference type="PANTHER" id="PTHR13847">
    <property type="entry name" value="SARCOSINE DEHYDROGENASE-RELATED"/>
    <property type="match status" value="1"/>
</dbReference>
<reference evidence="2 3" key="1">
    <citation type="submission" date="2017-02" db="EMBL/GenBank/DDBJ databases">
        <title>Genomes of Trichoderma spp. with biocontrol activity.</title>
        <authorList>
            <person name="Gardiner D."/>
            <person name="Kazan K."/>
            <person name="Vos C."/>
            <person name="Harvey P."/>
        </authorList>
    </citation>
    <scope>NUCLEOTIDE SEQUENCE [LARGE SCALE GENOMIC DNA]</scope>
    <source>
        <strain evidence="2 3">A5MH</strain>
    </source>
</reference>
<evidence type="ECO:0000259" key="1">
    <source>
        <dbReference type="Pfam" id="PF01266"/>
    </source>
</evidence>
<dbReference type="InterPro" id="IPR006076">
    <property type="entry name" value="FAD-dep_OxRdtase"/>
</dbReference>
<evidence type="ECO:0000313" key="3">
    <source>
        <dbReference type="Proteomes" id="UP000236546"/>
    </source>
</evidence>
<dbReference type="PANTHER" id="PTHR13847:SF129">
    <property type="entry name" value="FAD DEPENDENT OXIDOREDUCTASE"/>
    <property type="match status" value="1"/>
</dbReference>
<gene>
    <name evidence="2" type="ORF">TGAMA5MH_04815</name>
</gene>
<comment type="caution">
    <text evidence="2">The sequence shown here is derived from an EMBL/GenBank/DDBJ whole genome shotgun (WGS) entry which is preliminary data.</text>
</comment>
<sequence length="472" mass="51989">MVTATLRDGQSGLPTPHSTMPYWLQNPSYVLLGRRSTPDLPHTADVIVIGSGITGAFAARELVDKGRSVLMLEAREACWGATGRNGGHCQPFLYASKPHIAHFELETYHFLENLVEQYGIPCDWKRVGGVHALPTDELVDLAAKIIANLNAHHPQLKDCAKLYTDPESIADFRVQPGHARGVVHQPFAAKLWPYKLVAWILEALFTKQPPEVFNLQTTTPVTHLQQTEDSSKWVVHTPRGQVVANEVLLATNAYTSHLLPEMSKLVVPVRGQVAALEPPDGDVALEHSHVWLAEKSDNYLVQRNDELQMIVVGGERVNVPGGGEGIWKDDSIDEKLAERLRRSLRPALKLRPQGEEEEEELRARYQWTGIMGYTTDGYPFVGKVPEELGGGKGGLWLCGGYNGHGMPVAARCAVAVSEMMLALGEDERTVKVPEEFVLTAERAERVRGGELEKSVLEGLSAVMRGMVEESGN</sequence>
<dbReference type="GO" id="GO:0005737">
    <property type="term" value="C:cytoplasm"/>
    <property type="evidence" value="ECO:0007669"/>
    <property type="project" value="TreeGrafter"/>
</dbReference>
<dbReference type="InterPro" id="IPR036188">
    <property type="entry name" value="FAD/NAD-bd_sf"/>
</dbReference>
<dbReference type="Gene3D" id="3.50.50.60">
    <property type="entry name" value="FAD/NAD(P)-binding domain"/>
    <property type="match status" value="1"/>
</dbReference>
<dbReference type="Pfam" id="PF01266">
    <property type="entry name" value="DAO"/>
    <property type="match status" value="1"/>
</dbReference>
<dbReference type="SUPFAM" id="SSF51905">
    <property type="entry name" value="FAD/NAD(P)-binding domain"/>
    <property type="match status" value="1"/>
</dbReference>
<proteinExistence type="predicted"/>
<name>A0A2K0TCW0_9HYPO</name>
<accession>A0A2K0TCW0</accession>
<dbReference type="EMBL" id="MTYH01000042">
    <property type="protein sequence ID" value="PNP43358.1"/>
    <property type="molecule type" value="Genomic_DNA"/>
</dbReference>
<dbReference type="AlphaFoldDB" id="A0A2K0TCW0"/>
<protein>
    <recommendedName>
        <fullName evidence="1">FAD dependent oxidoreductase domain-containing protein</fullName>
    </recommendedName>
</protein>
<dbReference type="Gene3D" id="3.30.9.10">
    <property type="entry name" value="D-Amino Acid Oxidase, subunit A, domain 2"/>
    <property type="match status" value="1"/>
</dbReference>
<organism evidence="2 3">
    <name type="scientific">Trichoderma gamsii</name>
    <dbReference type="NCBI Taxonomy" id="398673"/>
    <lineage>
        <taxon>Eukaryota</taxon>
        <taxon>Fungi</taxon>
        <taxon>Dikarya</taxon>
        <taxon>Ascomycota</taxon>
        <taxon>Pezizomycotina</taxon>
        <taxon>Sordariomycetes</taxon>
        <taxon>Hypocreomycetidae</taxon>
        <taxon>Hypocreales</taxon>
        <taxon>Hypocreaceae</taxon>
        <taxon>Trichoderma</taxon>
    </lineage>
</organism>
<evidence type="ECO:0000313" key="2">
    <source>
        <dbReference type="EMBL" id="PNP43358.1"/>
    </source>
</evidence>
<dbReference type="Proteomes" id="UP000236546">
    <property type="component" value="Unassembled WGS sequence"/>
</dbReference>
<feature type="domain" description="FAD dependent oxidoreductase" evidence="1">
    <location>
        <begin position="45"/>
        <end position="418"/>
    </location>
</feature>